<dbReference type="RefSeq" id="WP_146658335.1">
    <property type="nucleotide sequence ID" value="NZ_JMCC02000018.1"/>
</dbReference>
<sequence length="681" mass="75899">MSSAIPIDRVRAEQARPPEHPVLARVVELVRLRAARRLDWEQAVRAGQVEGHSRADDLAGELEYYESNSNCAAANQRISELEQQRIGDESDPLLHIAKIFSLSVGELDLLITCLAVALEPELGPLYARLQGSPERCYATETLTARLFGWGRQTLWHQGGQLATWGLVRCVDRGPGQPMPLTVDPMVRARLQGQLRLDAELIGVAELGAAQPQLESWPLSHVSQRIETALEQRRSIRVVLIGPPGCGRRSLASAAAEQFRASALLIDTDEIDDAAWPELYVRACRMCMLGGLIPVWYGSRVSRRWPRSVDPVHVQFVACEDPSELSRQVGVVDEHVVIPSSTLDERRELWRRLVPASVTWPERERESLASRHRLAVGDIAEIGRRMPADPSEAALMAREQTRGRLGELGRLLDCPFDWTDLVLPAQVRETLEDFAFEAAERASFWEQPAARRLFPRGTGLVALLTGPPGTGKTMAAQVVAAELQLDLFRINLATVISKYIGETAKNLDMIFSRAGRMNAVLLFDEADALFSKRTEVKDSHDRHANTDTNYLLQLLEDYQGIALLASNKKNNIDPAFIRRIRYVLSFRRPDAAQRRAIWRKVLGELLGADLLRPLEPAIAVLADAVEISGAQIKNAVLAALFIARRARKSLAAEHLVAGIDRELGKEGRSLSERERERLRHHA</sequence>
<organism evidence="2 3">
    <name type="scientific">Enhygromyxa salina</name>
    <dbReference type="NCBI Taxonomy" id="215803"/>
    <lineage>
        <taxon>Bacteria</taxon>
        <taxon>Pseudomonadati</taxon>
        <taxon>Myxococcota</taxon>
        <taxon>Polyangia</taxon>
        <taxon>Nannocystales</taxon>
        <taxon>Nannocystaceae</taxon>
        <taxon>Enhygromyxa</taxon>
    </lineage>
</organism>
<dbReference type="InterPro" id="IPR003959">
    <property type="entry name" value="ATPase_AAA_core"/>
</dbReference>
<proteinExistence type="predicted"/>
<gene>
    <name evidence="2" type="ORF">DB30_02517</name>
</gene>
<dbReference type="Proteomes" id="UP000031599">
    <property type="component" value="Unassembled WGS sequence"/>
</dbReference>
<accession>A0A0C1ZK91</accession>
<dbReference type="SMART" id="SM00382">
    <property type="entry name" value="AAA"/>
    <property type="match status" value="2"/>
</dbReference>
<protein>
    <submittedName>
        <fullName evidence="2">ATPase, AAA family protein</fullName>
    </submittedName>
</protein>
<feature type="domain" description="AAA+ ATPase" evidence="1">
    <location>
        <begin position="233"/>
        <end position="379"/>
    </location>
</feature>
<dbReference type="GO" id="GO:0005524">
    <property type="term" value="F:ATP binding"/>
    <property type="evidence" value="ECO:0007669"/>
    <property type="project" value="InterPro"/>
</dbReference>
<dbReference type="SUPFAM" id="SSF52540">
    <property type="entry name" value="P-loop containing nucleoside triphosphate hydrolases"/>
    <property type="match status" value="2"/>
</dbReference>
<dbReference type="AlphaFoldDB" id="A0A0C1ZK91"/>
<dbReference type="InterPro" id="IPR027417">
    <property type="entry name" value="P-loop_NTPase"/>
</dbReference>
<reference evidence="2 3" key="1">
    <citation type="submission" date="2014-12" db="EMBL/GenBank/DDBJ databases">
        <title>Genome assembly of Enhygromyxa salina DSM 15201.</title>
        <authorList>
            <person name="Sharma G."/>
            <person name="Subramanian S."/>
        </authorList>
    </citation>
    <scope>NUCLEOTIDE SEQUENCE [LARGE SCALE GENOMIC DNA]</scope>
    <source>
        <strain evidence="2 3">DSM 15201</strain>
    </source>
</reference>
<dbReference type="GO" id="GO:0016887">
    <property type="term" value="F:ATP hydrolysis activity"/>
    <property type="evidence" value="ECO:0007669"/>
    <property type="project" value="InterPro"/>
</dbReference>
<feature type="domain" description="AAA+ ATPase" evidence="1">
    <location>
        <begin position="457"/>
        <end position="589"/>
    </location>
</feature>
<dbReference type="PANTHER" id="PTHR46411">
    <property type="entry name" value="FAMILY ATPASE, PUTATIVE-RELATED"/>
    <property type="match status" value="1"/>
</dbReference>
<dbReference type="PANTHER" id="PTHR46411:SF3">
    <property type="entry name" value="AAA+ ATPASE DOMAIN-CONTAINING PROTEIN"/>
    <property type="match status" value="1"/>
</dbReference>
<comment type="caution">
    <text evidence="2">The sequence shown here is derived from an EMBL/GenBank/DDBJ whole genome shotgun (WGS) entry which is preliminary data.</text>
</comment>
<evidence type="ECO:0000313" key="3">
    <source>
        <dbReference type="Proteomes" id="UP000031599"/>
    </source>
</evidence>
<evidence type="ECO:0000259" key="1">
    <source>
        <dbReference type="SMART" id="SM00382"/>
    </source>
</evidence>
<dbReference type="InterPro" id="IPR003593">
    <property type="entry name" value="AAA+_ATPase"/>
</dbReference>
<dbReference type="Gene3D" id="3.40.50.300">
    <property type="entry name" value="P-loop containing nucleotide triphosphate hydrolases"/>
    <property type="match status" value="1"/>
</dbReference>
<dbReference type="EMBL" id="JMCC02000018">
    <property type="protein sequence ID" value="KIG17894.1"/>
    <property type="molecule type" value="Genomic_DNA"/>
</dbReference>
<dbReference type="Pfam" id="PF00004">
    <property type="entry name" value="AAA"/>
    <property type="match status" value="1"/>
</dbReference>
<name>A0A0C1ZK91_9BACT</name>
<dbReference type="CDD" id="cd19481">
    <property type="entry name" value="RecA-like_protease"/>
    <property type="match status" value="1"/>
</dbReference>
<evidence type="ECO:0000313" key="2">
    <source>
        <dbReference type="EMBL" id="KIG17894.1"/>
    </source>
</evidence>